<sequence>MKLNLSSIPAIFFALTITKVIANPNLVVFGNSLSDIGNKVIKNTEVPFWAGGYSNGPVWSQYLAYFNNYTLINYAFGGAVSNNEYLKSATGVEITVPSTSDQINQYTETFKPIFNAISANKNQSSLNELLKDDIAVIEIGSNDIFYAFDLIIASNINTTAYIDQIVLNVIDSVQKLIDFGFQKIIVTNIPNLLQIPANKLLSGSSRNIIQDSLLRYNQNLDAEITKLALSSGLMFNMPKSYIKLFDIYSLIDVTISDISRSLEISNTFLPCYLEILGKLVLSCSNSNMYYFVDGFHPATKVHAITAAAISETLARPQADNQITAAFLLPLIEKYNVNNANSNSNFLFSQNDNPASLLKITQYNIINATASI</sequence>
<dbReference type="PANTHER" id="PTHR45648:SF22">
    <property type="entry name" value="GDSL LIPASE_ACYLHYDROLASE FAMILY PROTEIN (AFU_ORTHOLOGUE AFUA_4G14700)"/>
    <property type="match status" value="1"/>
</dbReference>
<dbReference type="STRING" id="133385.A0A2T9Z0A3"/>
<evidence type="ECO:0008006" key="5">
    <source>
        <dbReference type="Google" id="ProtNLM"/>
    </source>
</evidence>
<name>A0A2T9Z0A3_9FUNG</name>
<accession>A0A2T9Z0A3</accession>
<dbReference type="Gene3D" id="3.40.50.1110">
    <property type="entry name" value="SGNH hydrolase"/>
    <property type="match status" value="1"/>
</dbReference>
<dbReference type="Pfam" id="PF00657">
    <property type="entry name" value="Lipase_GDSL"/>
    <property type="match status" value="1"/>
</dbReference>
<dbReference type="CDD" id="cd01846">
    <property type="entry name" value="fatty_acyltransferase_like"/>
    <property type="match status" value="1"/>
</dbReference>
<gene>
    <name evidence="3" type="ORF">BB561_000132</name>
</gene>
<dbReference type="InterPro" id="IPR036514">
    <property type="entry name" value="SGNH_hydro_sf"/>
</dbReference>
<evidence type="ECO:0000256" key="2">
    <source>
        <dbReference type="SAM" id="SignalP"/>
    </source>
</evidence>
<dbReference type="PANTHER" id="PTHR45648">
    <property type="entry name" value="GDSL LIPASE/ACYLHYDROLASE FAMILY PROTEIN (AFU_ORTHOLOGUE AFUA_4G14700)"/>
    <property type="match status" value="1"/>
</dbReference>
<dbReference type="GO" id="GO:0016788">
    <property type="term" value="F:hydrolase activity, acting on ester bonds"/>
    <property type="evidence" value="ECO:0007669"/>
    <property type="project" value="InterPro"/>
</dbReference>
<evidence type="ECO:0000256" key="1">
    <source>
        <dbReference type="ARBA" id="ARBA00022801"/>
    </source>
</evidence>
<organism evidence="3 4">
    <name type="scientific">Smittium simulii</name>
    <dbReference type="NCBI Taxonomy" id="133385"/>
    <lineage>
        <taxon>Eukaryota</taxon>
        <taxon>Fungi</taxon>
        <taxon>Fungi incertae sedis</taxon>
        <taxon>Zoopagomycota</taxon>
        <taxon>Kickxellomycotina</taxon>
        <taxon>Harpellomycetes</taxon>
        <taxon>Harpellales</taxon>
        <taxon>Legeriomycetaceae</taxon>
        <taxon>Smittium</taxon>
    </lineage>
</organism>
<dbReference type="InterPro" id="IPR051058">
    <property type="entry name" value="GDSL_Est/Lipase"/>
</dbReference>
<reference evidence="3 4" key="1">
    <citation type="journal article" date="2018" name="MBio">
        <title>Comparative Genomics Reveals the Core Gene Toolbox for the Fungus-Insect Symbiosis.</title>
        <authorList>
            <person name="Wang Y."/>
            <person name="Stata M."/>
            <person name="Wang W."/>
            <person name="Stajich J.E."/>
            <person name="White M.M."/>
            <person name="Moncalvo J.M."/>
        </authorList>
    </citation>
    <scope>NUCLEOTIDE SEQUENCE [LARGE SCALE GENOMIC DNA]</scope>
    <source>
        <strain evidence="3 4">SWE-8-4</strain>
    </source>
</reference>
<comment type="caution">
    <text evidence="3">The sequence shown here is derived from an EMBL/GenBank/DDBJ whole genome shotgun (WGS) entry which is preliminary data.</text>
</comment>
<evidence type="ECO:0000313" key="3">
    <source>
        <dbReference type="EMBL" id="PVU98028.1"/>
    </source>
</evidence>
<feature type="chain" id="PRO_5015470795" description="SGNH hydrolase-type esterase domain-containing protein" evidence="2">
    <location>
        <begin position="23"/>
        <end position="371"/>
    </location>
</feature>
<evidence type="ECO:0000313" key="4">
    <source>
        <dbReference type="Proteomes" id="UP000245383"/>
    </source>
</evidence>
<dbReference type="Proteomes" id="UP000245383">
    <property type="component" value="Unassembled WGS sequence"/>
</dbReference>
<dbReference type="SUPFAM" id="SSF52266">
    <property type="entry name" value="SGNH hydrolase"/>
    <property type="match status" value="1"/>
</dbReference>
<dbReference type="InterPro" id="IPR001087">
    <property type="entry name" value="GDSL"/>
</dbReference>
<keyword evidence="2" id="KW-0732">Signal</keyword>
<proteinExistence type="predicted"/>
<keyword evidence="4" id="KW-1185">Reference proteome</keyword>
<dbReference type="EMBL" id="MBFR01000004">
    <property type="protein sequence ID" value="PVU98028.1"/>
    <property type="molecule type" value="Genomic_DNA"/>
</dbReference>
<protein>
    <recommendedName>
        <fullName evidence="5">SGNH hydrolase-type esterase domain-containing protein</fullName>
    </recommendedName>
</protein>
<keyword evidence="1" id="KW-0378">Hydrolase</keyword>
<dbReference type="AlphaFoldDB" id="A0A2T9Z0A3"/>
<feature type="signal peptide" evidence="2">
    <location>
        <begin position="1"/>
        <end position="22"/>
    </location>
</feature>
<dbReference type="OrthoDB" id="1600564at2759"/>